<name>A0A844G2I2_9BACT</name>
<protein>
    <submittedName>
        <fullName evidence="1">Uncharacterized protein</fullName>
    </submittedName>
</protein>
<dbReference type="SUPFAM" id="SSF51445">
    <property type="entry name" value="(Trans)glycosidases"/>
    <property type="match status" value="1"/>
</dbReference>
<dbReference type="EMBL" id="VUNS01000011">
    <property type="protein sequence ID" value="MST97576.1"/>
    <property type="molecule type" value="Genomic_DNA"/>
</dbReference>
<evidence type="ECO:0000313" key="2">
    <source>
        <dbReference type="Proteomes" id="UP000435649"/>
    </source>
</evidence>
<dbReference type="Proteomes" id="UP000435649">
    <property type="component" value="Unassembled WGS sequence"/>
</dbReference>
<comment type="caution">
    <text evidence="1">The sequence shown here is derived from an EMBL/GenBank/DDBJ whole genome shotgun (WGS) entry which is preliminary data.</text>
</comment>
<sequence>MKTVYPRLKKIVPDAIIISNFVCTGGKFLEETFRFGVLDFCDGIGFHTYNCNRRFQTPVDEWLTQMRNLRTLIRKYNDGKDKLVFITEMGGNQRNSFGSTEEESAIRLARLYLHARTLPFLKGIWWYDFQDDRWNASHNENNFGLVRADLTPKRPYFAMKSLAARLVRAELVGSETRDGLLLLHDGKEQFLAAVIQKPGVDLQLIFENGGLASEPLTLELVGSAALTRPWGFRDWTA</sequence>
<dbReference type="InterPro" id="IPR017853">
    <property type="entry name" value="GH"/>
</dbReference>
<dbReference type="Gene3D" id="3.20.20.80">
    <property type="entry name" value="Glycosidases"/>
    <property type="match status" value="1"/>
</dbReference>
<dbReference type="AlphaFoldDB" id="A0A844G2I2"/>
<proteinExistence type="predicted"/>
<accession>A0A844G2I2</accession>
<reference evidence="1 2" key="1">
    <citation type="submission" date="2019-08" db="EMBL/GenBank/DDBJ databases">
        <title>In-depth cultivation of the pig gut microbiome towards novel bacterial diversity and tailored functional studies.</title>
        <authorList>
            <person name="Wylensek D."/>
            <person name="Hitch T.C.A."/>
            <person name="Clavel T."/>
        </authorList>
    </citation>
    <scope>NUCLEOTIDE SEQUENCE [LARGE SCALE GENOMIC DNA]</scope>
    <source>
        <strain evidence="1 2">BBE-744-WT-12</strain>
    </source>
</reference>
<evidence type="ECO:0000313" key="1">
    <source>
        <dbReference type="EMBL" id="MST97576.1"/>
    </source>
</evidence>
<keyword evidence="2" id="KW-1185">Reference proteome</keyword>
<dbReference type="RefSeq" id="WP_154418542.1">
    <property type="nucleotide sequence ID" value="NZ_VUNS01000011.1"/>
</dbReference>
<organism evidence="1 2">
    <name type="scientific">Victivallis lenta</name>
    <dbReference type="NCBI Taxonomy" id="2606640"/>
    <lineage>
        <taxon>Bacteria</taxon>
        <taxon>Pseudomonadati</taxon>
        <taxon>Lentisphaerota</taxon>
        <taxon>Lentisphaeria</taxon>
        <taxon>Victivallales</taxon>
        <taxon>Victivallaceae</taxon>
        <taxon>Victivallis</taxon>
    </lineage>
</organism>
<gene>
    <name evidence="1" type="ORF">FYJ85_11050</name>
</gene>